<dbReference type="SUPFAM" id="SSF46689">
    <property type="entry name" value="Homeodomain-like"/>
    <property type="match status" value="1"/>
</dbReference>
<dbReference type="AlphaFoldDB" id="A0A511XLM3"/>
<dbReference type="PANTHER" id="PTHR46796">
    <property type="entry name" value="HTH-TYPE TRANSCRIPTIONAL ACTIVATOR RHAS-RELATED"/>
    <property type="match status" value="1"/>
</dbReference>
<keyword evidence="3" id="KW-0804">Transcription</keyword>
<dbReference type="Gene3D" id="1.10.10.60">
    <property type="entry name" value="Homeodomain-like"/>
    <property type="match status" value="1"/>
</dbReference>
<sequence length="336" mass="37485">MPKRRRPQAGQTVFNFRLQGEQELEDAFSRRLLPVKINATSPDAPPGARGVFGAVTGVAFSRTQFQGGFTLIPELPHDAILFCLPTKGHLTFHDKKKSLQATPDTALAASFMAASSIDVSRNHAHCALVINRPLLIARISLLLGRAAISELTFDPRMPTRNEPVAALRSLLFFITAQRFSSELNRAMLTATRVHEMLVDFILERWPNTYSTALSQPPPVITPRHVKLAVDFIRDHPQLVSSGTELAALTGVSLRSLQDGFRRFIGSSITGYQRQVRLERAHADLLHDSHLSVQDIAMRWGFTNASRFSRYFREAYGVSPTRLSKRRPAPAPENIRT</sequence>
<keyword evidence="1" id="KW-0805">Transcription regulation</keyword>
<dbReference type="InterPro" id="IPR018060">
    <property type="entry name" value="HTH_AraC"/>
</dbReference>
<organism evidence="5 6">
    <name type="scientific">Acetobacter oeni</name>
    <dbReference type="NCBI Taxonomy" id="304077"/>
    <lineage>
        <taxon>Bacteria</taxon>
        <taxon>Pseudomonadati</taxon>
        <taxon>Pseudomonadota</taxon>
        <taxon>Alphaproteobacteria</taxon>
        <taxon>Acetobacterales</taxon>
        <taxon>Acetobacteraceae</taxon>
        <taxon>Acetobacter</taxon>
    </lineage>
</organism>
<dbReference type="SMART" id="SM00342">
    <property type="entry name" value="HTH_ARAC"/>
    <property type="match status" value="1"/>
</dbReference>
<reference evidence="5 6" key="1">
    <citation type="submission" date="2019-07" db="EMBL/GenBank/DDBJ databases">
        <title>Whole genome shotgun sequence of Acetobacter oeni NBRC 105207.</title>
        <authorList>
            <person name="Hosoyama A."/>
            <person name="Uohara A."/>
            <person name="Ohji S."/>
            <person name="Ichikawa N."/>
        </authorList>
    </citation>
    <scope>NUCLEOTIDE SEQUENCE [LARGE SCALE GENOMIC DNA]</scope>
    <source>
        <strain evidence="5 6">NBRC 105207</strain>
    </source>
</reference>
<dbReference type="InterPro" id="IPR020449">
    <property type="entry name" value="Tscrpt_reg_AraC-type_HTH"/>
</dbReference>
<dbReference type="InterPro" id="IPR018062">
    <property type="entry name" value="HTH_AraC-typ_CS"/>
</dbReference>
<dbReference type="Proteomes" id="UP000321746">
    <property type="component" value="Unassembled WGS sequence"/>
</dbReference>
<accession>A0A511XLM3</accession>
<feature type="domain" description="HTH araC/xylS-type" evidence="4">
    <location>
        <begin position="226"/>
        <end position="325"/>
    </location>
</feature>
<evidence type="ECO:0000313" key="5">
    <source>
        <dbReference type="EMBL" id="GEN63832.1"/>
    </source>
</evidence>
<evidence type="ECO:0000313" key="6">
    <source>
        <dbReference type="Proteomes" id="UP000321746"/>
    </source>
</evidence>
<evidence type="ECO:0000256" key="3">
    <source>
        <dbReference type="ARBA" id="ARBA00023163"/>
    </source>
</evidence>
<comment type="caution">
    <text evidence="5">The sequence shown here is derived from an EMBL/GenBank/DDBJ whole genome shotgun (WGS) entry which is preliminary data.</text>
</comment>
<proteinExistence type="predicted"/>
<dbReference type="Pfam" id="PF12833">
    <property type="entry name" value="HTH_18"/>
    <property type="match status" value="1"/>
</dbReference>
<keyword evidence="6" id="KW-1185">Reference proteome</keyword>
<dbReference type="InterPro" id="IPR035418">
    <property type="entry name" value="AraC-bd_2"/>
</dbReference>
<dbReference type="PANTHER" id="PTHR46796:SF12">
    <property type="entry name" value="HTH-TYPE DNA-BINDING TRANSCRIPTIONAL ACTIVATOR EUTR"/>
    <property type="match status" value="1"/>
</dbReference>
<dbReference type="InterPro" id="IPR009057">
    <property type="entry name" value="Homeodomain-like_sf"/>
</dbReference>
<dbReference type="PROSITE" id="PS01124">
    <property type="entry name" value="HTH_ARAC_FAMILY_2"/>
    <property type="match status" value="1"/>
</dbReference>
<evidence type="ECO:0000256" key="1">
    <source>
        <dbReference type="ARBA" id="ARBA00023015"/>
    </source>
</evidence>
<dbReference type="GO" id="GO:0003700">
    <property type="term" value="F:DNA-binding transcription factor activity"/>
    <property type="evidence" value="ECO:0007669"/>
    <property type="project" value="InterPro"/>
</dbReference>
<dbReference type="RefSeq" id="WP_146889108.1">
    <property type="nucleotide sequence ID" value="NZ_BJYG01000026.1"/>
</dbReference>
<dbReference type="OrthoDB" id="5295469at2"/>
<dbReference type="InterPro" id="IPR050204">
    <property type="entry name" value="AraC_XylS_family_regulators"/>
</dbReference>
<protein>
    <submittedName>
        <fullName evidence="5">AraC family transcriptional regulator</fullName>
    </submittedName>
</protein>
<evidence type="ECO:0000256" key="2">
    <source>
        <dbReference type="ARBA" id="ARBA00023125"/>
    </source>
</evidence>
<dbReference type="PROSITE" id="PS00041">
    <property type="entry name" value="HTH_ARAC_FAMILY_1"/>
    <property type="match status" value="1"/>
</dbReference>
<keyword evidence="2" id="KW-0238">DNA-binding</keyword>
<dbReference type="EMBL" id="BJYG01000026">
    <property type="protein sequence ID" value="GEN63832.1"/>
    <property type="molecule type" value="Genomic_DNA"/>
</dbReference>
<dbReference type="Pfam" id="PF14525">
    <property type="entry name" value="AraC_binding_2"/>
    <property type="match status" value="1"/>
</dbReference>
<evidence type="ECO:0000259" key="4">
    <source>
        <dbReference type="PROSITE" id="PS01124"/>
    </source>
</evidence>
<dbReference type="PRINTS" id="PR00032">
    <property type="entry name" value="HTHARAC"/>
</dbReference>
<gene>
    <name evidence="5" type="ORF">AOE01nite_20560</name>
</gene>
<dbReference type="GO" id="GO:0043565">
    <property type="term" value="F:sequence-specific DNA binding"/>
    <property type="evidence" value="ECO:0007669"/>
    <property type="project" value="InterPro"/>
</dbReference>
<name>A0A511XLM3_9PROT</name>